<gene>
    <name evidence="11" type="ORF">E5982_07595</name>
</gene>
<feature type="domain" description="Histidine kinase" evidence="10">
    <location>
        <begin position="391"/>
        <end position="480"/>
    </location>
</feature>
<feature type="region of interest" description="Disordered" evidence="9">
    <location>
        <begin position="1"/>
        <end position="20"/>
    </location>
</feature>
<evidence type="ECO:0000256" key="2">
    <source>
        <dbReference type="ARBA" id="ARBA00012438"/>
    </source>
</evidence>
<keyword evidence="4" id="KW-0808">Transferase</keyword>
<evidence type="ECO:0000256" key="7">
    <source>
        <dbReference type="ARBA" id="ARBA00022840"/>
    </source>
</evidence>
<dbReference type="EC" id="2.7.13.3" evidence="2"/>
<evidence type="ECO:0000313" key="12">
    <source>
        <dbReference type="Proteomes" id="UP000309454"/>
    </source>
</evidence>
<dbReference type="EMBL" id="SSTM01000005">
    <property type="protein sequence ID" value="TJW09935.1"/>
    <property type="molecule type" value="Genomic_DNA"/>
</dbReference>
<evidence type="ECO:0000256" key="8">
    <source>
        <dbReference type="ARBA" id="ARBA00023012"/>
    </source>
</evidence>
<dbReference type="OrthoDB" id="144293at2"/>
<proteinExistence type="predicted"/>
<dbReference type="SUPFAM" id="SSF55781">
    <property type="entry name" value="GAF domain-like"/>
    <property type="match status" value="1"/>
</dbReference>
<dbReference type="Gene3D" id="3.30.450.40">
    <property type="match status" value="1"/>
</dbReference>
<dbReference type="SMART" id="SM00387">
    <property type="entry name" value="HATPase_c"/>
    <property type="match status" value="1"/>
</dbReference>
<evidence type="ECO:0000256" key="6">
    <source>
        <dbReference type="ARBA" id="ARBA00022777"/>
    </source>
</evidence>
<dbReference type="InterPro" id="IPR005467">
    <property type="entry name" value="His_kinase_dom"/>
</dbReference>
<dbReference type="PANTHER" id="PTHR24421:SF10">
    <property type="entry name" value="NITRATE_NITRITE SENSOR PROTEIN NARQ"/>
    <property type="match status" value="1"/>
</dbReference>
<evidence type="ECO:0000256" key="5">
    <source>
        <dbReference type="ARBA" id="ARBA00022741"/>
    </source>
</evidence>
<name>A0A4T9T6I1_9ACTN</name>
<dbReference type="Gene3D" id="1.20.5.1930">
    <property type="match status" value="1"/>
</dbReference>
<dbReference type="Pfam" id="PF07730">
    <property type="entry name" value="HisKA_3"/>
    <property type="match status" value="1"/>
</dbReference>
<evidence type="ECO:0000256" key="4">
    <source>
        <dbReference type="ARBA" id="ARBA00022679"/>
    </source>
</evidence>
<organism evidence="11 12">
    <name type="scientific">Parvibacter caecicola</name>
    <dbReference type="NCBI Taxonomy" id="747645"/>
    <lineage>
        <taxon>Bacteria</taxon>
        <taxon>Bacillati</taxon>
        <taxon>Actinomycetota</taxon>
        <taxon>Coriobacteriia</taxon>
        <taxon>Coriobacteriales</taxon>
        <taxon>Coriobacteriaceae</taxon>
        <taxon>Parvibacter</taxon>
    </lineage>
</organism>
<dbReference type="Proteomes" id="UP000309454">
    <property type="component" value="Unassembled WGS sequence"/>
</dbReference>
<evidence type="ECO:0000313" key="11">
    <source>
        <dbReference type="EMBL" id="TJW09935.1"/>
    </source>
</evidence>
<dbReference type="GO" id="GO:0046983">
    <property type="term" value="F:protein dimerization activity"/>
    <property type="evidence" value="ECO:0007669"/>
    <property type="project" value="InterPro"/>
</dbReference>
<reference evidence="11 12" key="1">
    <citation type="submission" date="2019-04" db="EMBL/GenBank/DDBJ databases">
        <title>Microbes associate with the intestines of laboratory mice.</title>
        <authorList>
            <person name="Navarre W."/>
            <person name="Wong E."/>
            <person name="Huang K.C."/>
            <person name="Tropini C."/>
            <person name="Ng K."/>
            <person name="Yu B."/>
        </authorList>
    </citation>
    <scope>NUCLEOTIDE SEQUENCE [LARGE SCALE GENOMIC DNA]</scope>
    <source>
        <strain evidence="11 12">NM48_B13</strain>
    </source>
</reference>
<dbReference type="GO" id="GO:0005524">
    <property type="term" value="F:ATP binding"/>
    <property type="evidence" value="ECO:0007669"/>
    <property type="project" value="UniProtKB-KW"/>
</dbReference>
<dbReference type="CDD" id="cd16917">
    <property type="entry name" value="HATPase_UhpB-NarQ-NarX-like"/>
    <property type="match status" value="1"/>
</dbReference>
<dbReference type="GO" id="GO:0016020">
    <property type="term" value="C:membrane"/>
    <property type="evidence" value="ECO:0007669"/>
    <property type="project" value="InterPro"/>
</dbReference>
<keyword evidence="12" id="KW-1185">Reference proteome</keyword>
<dbReference type="Gene3D" id="3.30.565.10">
    <property type="entry name" value="Histidine kinase-like ATPase, C-terminal domain"/>
    <property type="match status" value="1"/>
</dbReference>
<dbReference type="SUPFAM" id="SSF55874">
    <property type="entry name" value="ATPase domain of HSP90 chaperone/DNA topoisomerase II/histidine kinase"/>
    <property type="match status" value="1"/>
</dbReference>
<evidence type="ECO:0000256" key="9">
    <source>
        <dbReference type="SAM" id="MobiDB-lite"/>
    </source>
</evidence>
<dbReference type="AlphaFoldDB" id="A0A4T9T6I1"/>
<dbReference type="PANTHER" id="PTHR24421">
    <property type="entry name" value="NITRATE/NITRITE SENSOR PROTEIN NARX-RELATED"/>
    <property type="match status" value="1"/>
</dbReference>
<comment type="caution">
    <text evidence="11">The sequence shown here is derived from an EMBL/GenBank/DDBJ whole genome shotgun (WGS) entry which is preliminary data.</text>
</comment>
<dbReference type="RefSeq" id="WP_136846002.1">
    <property type="nucleotide sequence ID" value="NZ_SSTM01000005.1"/>
</dbReference>
<keyword evidence="5" id="KW-0547">Nucleotide-binding</keyword>
<sequence length="489" mass="53496">MPVQARVFKRPTDSAPVPPPKGVGFAGSSCYDCGIVGKRHRALQQYSQQHESSPPMRSYRLIDVRVPRRNLQAPNSPFSGLTNVEKQQLTQRAESAASNIELQLLSNVITGSVLRLSGTANRSFLFVHDWETDRMRLSSINGDARLPKGMTVEFAKGQGAPGIVWETHQLLIANGPQQVKEITETVPDVERILASGQTSSPWAILCCPIIVYREVVAAFLLEGSRENHPFTDEDAVFLERLCTSIASSISSAILTDELSFEKRRLESLVEQVFTAQENERMRIARDLHDDTGQTLALAAIRASSCLNLVSEDQDNLRKELLLLREDLKSAMQSVRDSVANLRPPILASHGLAACIESYVDDLRSKITLNLELEPIPVLPDIPAQQSTLVFRIIQEAVSNALRHSNAQHLTISLSLDKDALAISVEDDGCGFSVEETQKPGGKSFGLTGMMERAALLNGRCKIDSTPGLGTRVIAAIPLAQPIGAVHDLT</sequence>
<dbReference type="InterPro" id="IPR050482">
    <property type="entry name" value="Sensor_HK_TwoCompSys"/>
</dbReference>
<evidence type="ECO:0000259" key="10">
    <source>
        <dbReference type="PROSITE" id="PS50109"/>
    </source>
</evidence>
<dbReference type="InterPro" id="IPR003594">
    <property type="entry name" value="HATPase_dom"/>
</dbReference>
<evidence type="ECO:0000256" key="3">
    <source>
        <dbReference type="ARBA" id="ARBA00022553"/>
    </source>
</evidence>
<dbReference type="InterPro" id="IPR011712">
    <property type="entry name" value="Sig_transdc_His_kin_sub3_dim/P"/>
</dbReference>
<comment type="catalytic activity">
    <reaction evidence="1">
        <text>ATP + protein L-histidine = ADP + protein N-phospho-L-histidine.</text>
        <dbReference type="EC" id="2.7.13.3"/>
    </reaction>
</comment>
<dbReference type="Pfam" id="PF02518">
    <property type="entry name" value="HATPase_c"/>
    <property type="match status" value="1"/>
</dbReference>
<keyword evidence="7" id="KW-0067">ATP-binding</keyword>
<evidence type="ECO:0000256" key="1">
    <source>
        <dbReference type="ARBA" id="ARBA00000085"/>
    </source>
</evidence>
<dbReference type="PROSITE" id="PS50109">
    <property type="entry name" value="HIS_KIN"/>
    <property type="match status" value="1"/>
</dbReference>
<keyword evidence="3" id="KW-0597">Phosphoprotein</keyword>
<keyword evidence="6 11" id="KW-0418">Kinase</keyword>
<dbReference type="InterPro" id="IPR029016">
    <property type="entry name" value="GAF-like_dom_sf"/>
</dbReference>
<keyword evidence="8" id="KW-0902">Two-component regulatory system</keyword>
<dbReference type="GO" id="GO:0000155">
    <property type="term" value="F:phosphorelay sensor kinase activity"/>
    <property type="evidence" value="ECO:0007669"/>
    <property type="project" value="InterPro"/>
</dbReference>
<dbReference type="InterPro" id="IPR036890">
    <property type="entry name" value="HATPase_C_sf"/>
</dbReference>
<protein>
    <recommendedName>
        <fullName evidence="2">histidine kinase</fullName>
        <ecNumber evidence="2">2.7.13.3</ecNumber>
    </recommendedName>
</protein>
<accession>A0A4T9T6I1</accession>